<accession>A0A1G7K734</accession>
<dbReference type="InterPro" id="IPR016169">
    <property type="entry name" value="FAD-bd_PCMH_sub2"/>
</dbReference>
<organism evidence="9 10">
    <name type="scientific">Salipiger thiooxidans</name>
    <dbReference type="NCBI Taxonomy" id="282683"/>
    <lineage>
        <taxon>Bacteria</taxon>
        <taxon>Pseudomonadati</taxon>
        <taxon>Pseudomonadota</taxon>
        <taxon>Alphaproteobacteria</taxon>
        <taxon>Rhodobacterales</taxon>
        <taxon>Roseobacteraceae</taxon>
        <taxon>Salipiger</taxon>
    </lineage>
</organism>
<evidence type="ECO:0000256" key="7">
    <source>
        <dbReference type="ARBA" id="ARBA00038897"/>
    </source>
</evidence>
<dbReference type="Gene3D" id="1.10.45.10">
    <property type="entry name" value="Vanillyl-alcohol Oxidase, Chain A, domain 4"/>
    <property type="match status" value="1"/>
</dbReference>
<comment type="similarity">
    <text evidence="2">Belongs to the FAD-binding oxidoreductase/transferase type 4 family.</text>
</comment>
<dbReference type="InterPro" id="IPR016171">
    <property type="entry name" value="Vanillyl_alc_oxidase_C-sub2"/>
</dbReference>
<reference evidence="10" key="1">
    <citation type="submission" date="2016-10" db="EMBL/GenBank/DDBJ databases">
        <authorList>
            <person name="Varghese N."/>
            <person name="Submissions S."/>
        </authorList>
    </citation>
    <scope>NUCLEOTIDE SEQUENCE [LARGE SCALE GENOMIC DNA]</scope>
    <source>
        <strain evidence="10">DSM 10146</strain>
    </source>
</reference>
<dbReference type="Gene3D" id="3.30.465.10">
    <property type="match status" value="1"/>
</dbReference>
<dbReference type="InterPro" id="IPR016164">
    <property type="entry name" value="FAD-linked_Oxase-like_C"/>
</dbReference>
<dbReference type="FunFam" id="3.30.70.2740:FF:000001">
    <property type="entry name" value="D-lactate dehydrogenase mitochondrial"/>
    <property type="match status" value="1"/>
</dbReference>
<dbReference type="AlphaFoldDB" id="A0A1G7K734"/>
<dbReference type="PROSITE" id="PS51387">
    <property type="entry name" value="FAD_PCMH"/>
    <property type="match status" value="1"/>
</dbReference>
<dbReference type="Pfam" id="PF02913">
    <property type="entry name" value="FAD-oxidase_C"/>
    <property type="match status" value="1"/>
</dbReference>
<keyword evidence="6" id="KW-0560">Oxidoreductase</keyword>
<dbReference type="InterPro" id="IPR004113">
    <property type="entry name" value="FAD-bd_oxidored_4_C"/>
</dbReference>
<evidence type="ECO:0000256" key="3">
    <source>
        <dbReference type="ARBA" id="ARBA00022630"/>
    </source>
</evidence>
<dbReference type="InterPro" id="IPR006094">
    <property type="entry name" value="Oxid_FAD_bind_N"/>
</dbReference>
<keyword evidence="10" id="KW-1185">Reference proteome</keyword>
<dbReference type="STRING" id="282683.SAMN04488105_11774"/>
<evidence type="ECO:0000256" key="6">
    <source>
        <dbReference type="ARBA" id="ARBA00023002"/>
    </source>
</evidence>
<evidence type="ECO:0000256" key="2">
    <source>
        <dbReference type="ARBA" id="ARBA00008000"/>
    </source>
</evidence>
<dbReference type="GO" id="GO:0004458">
    <property type="term" value="F:D-lactate dehydrogenase (cytochrome) activity"/>
    <property type="evidence" value="ECO:0007669"/>
    <property type="project" value="UniProtKB-EC"/>
</dbReference>
<dbReference type="FunFam" id="1.10.45.10:FF:000001">
    <property type="entry name" value="D-lactate dehydrogenase mitochondrial"/>
    <property type="match status" value="1"/>
</dbReference>
<evidence type="ECO:0000256" key="5">
    <source>
        <dbReference type="ARBA" id="ARBA00022946"/>
    </source>
</evidence>
<sequence length="457" mass="48099">MTAFEALDHLLGQRFSTSLAARRQNAGNEAHYPEALPDAVACPETAEEVAEIMRHCAAEGIPVTAFGTGTSLEGQHLAMKGGVSLDFSRMNKVLQINAEDMNVVVQPGVTRKQLNEELRASGLFFPLDPGADASLGGMAATRASGTTAVRYGTMRENVLALQAVMSDGSLIRTGTAARKSSAGYDLTHLLVGSEGTLGLITELTLKLHGLPEAVAAATCHFDSVAAAVDCVILTIQSGIPMARIELVDEMMVRGFNLHSGIGLPEKPHLFLEFHGGPGAVREQVAMFREIAEDAGAGGWKDAETTEERSALWSLRHGALPAIGALDPRPGRKTYSTDVCVPISRLAEAVSVAQAEARARGILATIVGHVGDGNFHCGMRFDPAAPAEVEAVLAFSGVLAETALRLGGTVSGEHGIGLGKQKYMAAEHGAALDWMRRVKTAFDPQAILNPGKLLPAND</sequence>
<dbReference type="Proteomes" id="UP000198994">
    <property type="component" value="Unassembled WGS sequence"/>
</dbReference>
<evidence type="ECO:0000256" key="4">
    <source>
        <dbReference type="ARBA" id="ARBA00022827"/>
    </source>
</evidence>
<name>A0A1G7K734_9RHOB</name>
<proteinExistence type="inferred from homology"/>
<dbReference type="SUPFAM" id="SSF56176">
    <property type="entry name" value="FAD-binding/transporter-associated domain-like"/>
    <property type="match status" value="1"/>
</dbReference>
<dbReference type="EMBL" id="FNAV01000017">
    <property type="protein sequence ID" value="SDF32870.1"/>
    <property type="molecule type" value="Genomic_DNA"/>
</dbReference>
<dbReference type="InterPro" id="IPR016166">
    <property type="entry name" value="FAD-bd_PCMH"/>
</dbReference>
<keyword evidence="5" id="KW-0809">Transit peptide</keyword>
<dbReference type="EC" id="1.1.2.4" evidence="7"/>
<dbReference type="RefSeq" id="WP_089962934.1">
    <property type="nucleotide sequence ID" value="NZ_FNAV01000017.1"/>
</dbReference>
<keyword evidence="3" id="KW-0285">Flavoprotein</keyword>
<dbReference type="OrthoDB" id="9811557at2"/>
<dbReference type="SUPFAM" id="SSF55103">
    <property type="entry name" value="FAD-linked oxidases, C-terminal domain"/>
    <property type="match status" value="1"/>
</dbReference>
<dbReference type="Gene3D" id="3.30.70.2740">
    <property type="match status" value="1"/>
</dbReference>
<dbReference type="GO" id="GO:1903457">
    <property type="term" value="P:lactate catabolic process"/>
    <property type="evidence" value="ECO:0007669"/>
    <property type="project" value="TreeGrafter"/>
</dbReference>
<dbReference type="GO" id="GO:0008720">
    <property type="term" value="F:D-lactate dehydrogenase (NAD+) activity"/>
    <property type="evidence" value="ECO:0007669"/>
    <property type="project" value="TreeGrafter"/>
</dbReference>
<evidence type="ECO:0000259" key="8">
    <source>
        <dbReference type="PROSITE" id="PS51387"/>
    </source>
</evidence>
<dbReference type="PANTHER" id="PTHR11748:SF111">
    <property type="entry name" value="D-LACTATE DEHYDROGENASE, MITOCHONDRIAL-RELATED"/>
    <property type="match status" value="1"/>
</dbReference>
<gene>
    <name evidence="9" type="ORF">SAMN04488105_11774</name>
</gene>
<evidence type="ECO:0000313" key="9">
    <source>
        <dbReference type="EMBL" id="SDF32870.1"/>
    </source>
</evidence>
<protein>
    <recommendedName>
        <fullName evidence="7">D-lactate dehydrogenase (cytochrome)</fullName>
        <ecNumber evidence="7">1.1.2.4</ecNumber>
    </recommendedName>
</protein>
<keyword evidence="4" id="KW-0274">FAD</keyword>
<dbReference type="GO" id="GO:0071949">
    <property type="term" value="F:FAD binding"/>
    <property type="evidence" value="ECO:0007669"/>
    <property type="project" value="InterPro"/>
</dbReference>
<evidence type="ECO:0000313" key="10">
    <source>
        <dbReference type="Proteomes" id="UP000198994"/>
    </source>
</evidence>
<comment type="cofactor">
    <cofactor evidence="1">
        <name>FAD</name>
        <dbReference type="ChEBI" id="CHEBI:57692"/>
    </cofactor>
</comment>
<dbReference type="Pfam" id="PF01565">
    <property type="entry name" value="FAD_binding_4"/>
    <property type="match status" value="1"/>
</dbReference>
<feature type="domain" description="FAD-binding PCMH-type" evidence="8">
    <location>
        <begin position="33"/>
        <end position="210"/>
    </location>
</feature>
<evidence type="ECO:0000256" key="1">
    <source>
        <dbReference type="ARBA" id="ARBA00001974"/>
    </source>
</evidence>
<dbReference type="InterPro" id="IPR036318">
    <property type="entry name" value="FAD-bd_PCMH-like_sf"/>
</dbReference>
<dbReference type="FunFam" id="3.30.465.10:FF:000016">
    <property type="entry name" value="probable D-lactate dehydrogenase, mitochondrial"/>
    <property type="match status" value="1"/>
</dbReference>
<dbReference type="PANTHER" id="PTHR11748">
    <property type="entry name" value="D-LACTATE DEHYDROGENASE"/>
    <property type="match status" value="1"/>
</dbReference>